<dbReference type="OrthoDB" id="9814124at2"/>
<dbReference type="GeneID" id="97240520"/>
<gene>
    <name evidence="2" type="ORF">AUP44_15475</name>
</gene>
<reference evidence="2 3" key="1">
    <citation type="submission" date="2015-12" db="EMBL/GenBank/DDBJ databases">
        <title>Genome sequence of Tistrella mobilis MCCC 1A02139.</title>
        <authorList>
            <person name="Lu L."/>
            <person name="Lai Q."/>
            <person name="Shao Z."/>
            <person name="Qian P."/>
        </authorList>
    </citation>
    <scope>NUCLEOTIDE SEQUENCE [LARGE SCALE GENOMIC DNA]</scope>
    <source>
        <strain evidence="2 3">MCCC 1A02139</strain>
    </source>
</reference>
<dbReference type="Gene3D" id="3.40.50.720">
    <property type="entry name" value="NAD(P)-binding Rossmann-like Domain"/>
    <property type="match status" value="1"/>
</dbReference>
<dbReference type="RefSeq" id="WP_062769428.1">
    <property type="nucleotide sequence ID" value="NZ_CP121045.1"/>
</dbReference>
<dbReference type="AlphaFoldDB" id="A0A162JUX7"/>
<comment type="caution">
    <text evidence="2">The sequence shown here is derived from an EMBL/GenBank/DDBJ whole genome shotgun (WGS) entry which is preliminary data.</text>
</comment>
<evidence type="ECO:0000313" key="2">
    <source>
        <dbReference type="EMBL" id="KYO49928.1"/>
    </source>
</evidence>
<evidence type="ECO:0000259" key="1">
    <source>
        <dbReference type="Pfam" id="PF01370"/>
    </source>
</evidence>
<sequence>MRILVFGGGSLLARAFTGTAIPGGSVRIARHDDIDAPDLMDGIDVVVNFARHPDDMRLAHDPERDVDLRLARRVAGTQARYVMLSSRKVYAADAQQDASEDAPLSGLDVYGRNKVAAEAALRDLLPGDRLTVLRIGNVIGPERIPGRRSFMGFMLNTLADTGEIVFDMSPFVSRDFVTVEHFAAQLGRIVELGLTGTYNLSSGTGIMCGELALAVIRGYGRGQLRIIDPRHADAFRLDVSRLVRETGLRQTADEIISYCYNLGRALG</sequence>
<dbReference type="InterPro" id="IPR036291">
    <property type="entry name" value="NAD(P)-bd_dom_sf"/>
</dbReference>
<protein>
    <recommendedName>
        <fullName evidence="1">NAD-dependent epimerase/dehydratase domain-containing protein</fullName>
    </recommendedName>
</protein>
<evidence type="ECO:0000313" key="3">
    <source>
        <dbReference type="Proteomes" id="UP000075787"/>
    </source>
</evidence>
<accession>A0A162JUX7</accession>
<dbReference type="EMBL" id="LPZR01000213">
    <property type="protein sequence ID" value="KYO49928.1"/>
    <property type="molecule type" value="Genomic_DNA"/>
</dbReference>
<organism evidence="2 3">
    <name type="scientific">Tistrella mobilis</name>
    <dbReference type="NCBI Taxonomy" id="171437"/>
    <lineage>
        <taxon>Bacteria</taxon>
        <taxon>Pseudomonadati</taxon>
        <taxon>Pseudomonadota</taxon>
        <taxon>Alphaproteobacteria</taxon>
        <taxon>Geminicoccales</taxon>
        <taxon>Geminicoccaceae</taxon>
        <taxon>Tistrella</taxon>
    </lineage>
</organism>
<proteinExistence type="predicted"/>
<dbReference type="InterPro" id="IPR001509">
    <property type="entry name" value="Epimerase_deHydtase"/>
</dbReference>
<dbReference type="SUPFAM" id="SSF51735">
    <property type="entry name" value="NAD(P)-binding Rossmann-fold domains"/>
    <property type="match status" value="1"/>
</dbReference>
<dbReference type="Pfam" id="PF01370">
    <property type="entry name" value="Epimerase"/>
    <property type="match status" value="1"/>
</dbReference>
<feature type="domain" description="NAD-dependent epimerase/dehydratase" evidence="1">
    <location>
        <begin position="40"/>
        <end position="187"/>
    </location>
</feature>
<dbReference type="Proteomes" id="UP000075787">
    <property type="component" value="Unassembled WGS sequence"/>
</dbReference>
<name>A0A162JUX7_9PROT</name>